<keyword evidence="1" id="KW-1133">Transmembrane helix</keyword>
<evidence type="ECO:0000313" key="2">
    <source>
        <dbReference type="EMBL" id="TGE39001.1"/>
    </source>
</evidence>
<keyword evidence="1" id="KW-0812">Transmembrane</keyword>
<proteinExistence type="predicted"/>
<dbReference type="EMBL" id="SPQQ01000002">
    <property type="protein sequence ID" value="TGE39001.1"/>
    <property type="molecule type" value="Genomic_DNA"/>
</dbReference>
<reference evidence="2 3" key="1">
    <citation type="submission" date="2019-03" db="EMBL/GenBank/DDBJ databases">
        <title>Draft Genome Sequence of Desulfosporosinus fructosivorans Strain 63.6F, Isolated from Marine Sediment in the Baltic Sea.</title>
        <authorList>
            <person name="Hausmann B."/>
            <person name="Vandieken V."/>
            <person name="Pjevac P."/>
            <person name="Schreck K."/>
            <person name="Herbold C.W."/>
            <person name="Loy A."/>
        </authorList>
    </citation>
    <scope>NUCLEOTIDE SEQUENCE [LARGE SCALE GENOMIC DNA]</scope>
    <source>
        <strain evidence="2 3">63.6F</strain>
    </source>
</reference>
<keyword evidence="3" id="KW-1185">Reference proteome</keyword>
<evidence type="ECO:0000256" key="1">
    <source>
        <dbReference type="SAM" id="Phobius"/>
    </source>
</evidence>
<gene>
    <name evidence="2" type="ORF">E4K67_05905</name>
</gene>
<evidence type="ECO:0000313" key="3">
    <source>
        <dbReference type="Proteomes" id="UP000298460"/>
    </source>
</evidence>
<comment type="caution">
    <text evidence="2">The sequence shown here is derived from an EMBL/GenBank/DDBJ whole genome shotgun (WGS) entry which is preliminary data.</text>
</comment>
<name>A0A4Z0R758_9FIRM</name>
<keyword evidence="1" id="KW-0472">Membrane</keyword>
<accession>A0A4Z0R758</accession>
<protein>
    <recommendedName>
        <fullName evidence="4">DUF4083 domain-containing protein</fullName>
    </recommendedName>
</protein>
<dbReference type="Proteomes" id="UP000298460">
    <property type="component" value="Unassembled WGS sequence"/>
</dbReference>
<sequence>MGGNPIQFDYTVILTLLFPMLFFFIFFVFVIYLMVSAIRFFKRKEVIDKALLQKLDELIKLQTHQSKKNS</sequence>
<dbReference type="AlphaFoldDB" id="A0A4Z0R758"/>
<evidence type="ECO:0008006" key="4">
    <source>
        <dbReference type="Google" id="ProtNLM"/>
    </source>
</evidence>
<organism evidence="2 3">
    <name type="scientific">Desulfosporosinus fructosivorans</name>
    <dbReference type="NCBI Taxonomy" id="2018669"/>
    <lineage>
        <taxon>Bacteria</taxon>
        <taxon>Bacillati</taxon>
        <taxon>Bacillota</taxon>
        <taxon>Clostridia</taxon>
        <taxon>Eubacteriales</taxon>
        <taxon>Desulfitobacteriaceae</taxon>
        <taxon>Desulfosporosinus</taxon>
    </lineage>
</organism>
<feature type="transmembrane region" description="Helical" evidence="1">
    <location>
        <begin position="12"/>
        <end position="35"/>
    </location>
</feature>